<proteinExistence type="inferred from homology"/>
<protein>
    <recommendedName>
        <fullName evidence="9">Rad21/Rec8-like protein N-terminal domain-containing protein</fullName>
    </recommendedName>
</protein>
<dbReference type="Proteomes" id="UP000799118">
    <property type="component" value="Unassembled WGS sequence"/>
</dbReference>
<dbReference type="GO" id="GO:0003682">
    <property type="term" value="F:chromatin binding"/>
    <property type="evidence" value="ECO:0007669"/>
    <property type="project" value="TreeGrafter"/>
</dbReference>
<feature type="region of interest" description="Disordered" evidence="4">
    <location>
        <begin position="134"/>
        <end position="153"/>
    </location>
</feature>
<comment type="similarity">
    <text evidence="2">Belongs to the rad21 family.</text>
</comment>
<evidence type="ECO:0000256" key="3">
    <source>
        <dbReference type="ARBA" id="ARBA00023242"/>
    </source>
</evidence>
<dbReference type="GO" id="GO:1990414">
    <property type="term" value="P:replication-born double-strand break repair via sister chromatid exchange"/>
    <property type="evidence" value="ECO:0007669"/>
    <property type="project" value="TreeGrafter"/>
</dbReference>
<evidence type="ECO:0000256" key="1">
    <source>
        <dbReference type="ARBA" id="ARBA00004123"/>
    </source>
</evidence>
<feature type="domain" description="Rad21/Rec8-like protein N-terminal" evidence="6">
    <location>
        <begin position="1"/>
        <end position="101"/>
    </location>
</feature>
<comment type="subcellular location">
    <subcellularLocation>
        <location evidence="1">Nucleus</location>
    </subcellularLocation>
</comment>
<keyword evidence="8" id="KW-1185">Reference proteome</keyword>
<feature type="compositionally biased region" description="Polar residues" evidence="4">
    <location>
        <begin position="275"/>
        <end position="288"/>
    </location>
</feature>
<dbReference type="PANTHER" id="PTHR12585:SF69">
    <property type="entry name" value="FI11703P"/>
    <property type="match status" value="1"/>
</dbReference>
<sequence>MFYSENILSRRGPLGKVWLAAHMERKLSKTQTLQTDIEESIEAILHQEVEVMALRLSGQLLLGVVRIYSRKAKYLLEDCNEAMSKIKMAFSRGIVDMAEEQLVANKNAITIQANAFDFDMMPDDDWLQDFQDRPAPAHGQHQAHINDITLPPTDTYEPLDFDDNNFDLGPSDGIASQDFFDLDIDFGIPSEKGENESMSVDGSVEVGRDAASHRDSIGDQFMDVDAKLDGLSQRSMSRELSEHPFPAELDMEMENVDLEAMGIGFEPMDIVEKTPGQTRSPSRASSPLSDVPATPPPDVGITENAEATPMVSKLKRKLKEKKQIIDTITELEDGPGAKVGRGRDAPNNRDLSDILTEPHFLPRSSVVMRLLEIHNDPIAHFLPTKVTPEGTFLCAGPPGLAPELAELFMVPLNGLGSKRRATSPGKGANKRQRLDVAAEDDVEVARRADSAAPGSVIGRESMGPDVLDFADQTGLIDDFQLDVPPFDPVAMDLDRARSKSVLSRMSTPAADGIFPGEGDENYADADCPIAMFDVQAQTQTQGTEKDVQPVDTYSKNTVKAISVIRKELRPTEGDAEEKVLSFTKMADKASRRAAASFFFELLVLGTRDCISVTQTTPFENIEVRAKEKLWEVQHHAPSRMTSVAPSAGPSRAPSVARSLASSLGL</sequence>
<dbReference type="Gene3D" id="1.10.10.580">
    <property type="entry name" value="Structural maintenance of chromosome 1. Chain E"/>
    <property type="match status" value="1"/>
</dbReference>
<dbReference type="PANTHER" id="PTHR12585">
    <property type="entry name" value="SCC1 / RAD21 FAMILY MEMBER"/>
    <property type="match status" value="1"/>
</dbReference>
<dbReference type="SUPFAM" id="SSF46785">
    <property type="entry name" value="Winged helix' DNA-binding domain"/>
    <property type="match status" value="1"/>
</dbReference>
<dbReference type="InterPro" id="IPR039781">
    <property type="entry name" value="Rad21/Rec8-like"/>
</dbReference>
<dbReference type="GO" id="GO:0005634">
    <property type="term" value="C:nucleus"/>
    <property type="evidence" value="ECO:0007669"/>
    <property type="project" value="UniProtKB-SubCell"/>
</dbReference>
<evidence type="ECO:0000259" key="6">
    <source>
        <dbReference type="Pfam" id="PF04825"/>
    </source>
</evidence>
<name>A0A6A4ITH2_9AGAR</name>
<dbReference type="Pfam" id="PF04824">
    <property type="entry name" value="Rad21_Rec8"/>
    <property type="match status" value="1"/>
</dbReference>
<evidence type="ECO:0000259" key="5">
    <source>
        <dbReference type="Pfam" id="PF04824"/>
    </source>
</evidence>
<evidence type="ECO:0000256" key="4">
    <source>
        <dbReference type="SAM" id="MobiDB-lite"/>
    </source>
</evidence>
<evidence type="ECO:0000313" key="7">
    <source>
        <dbReference type="EMBL" id="KAE9411175.1"/>
    </source>
</evidence>
<dbReference type="GO" id="GO:0030892">
    <property type="term" value="C:mitotic cohesin complex"/>
    <property type="evidence" value="ECO:0007669"/>
    <property type="project" value="TreeGrafter"/>
</dbReference>
<organism evidence="7 8">
    <name type="scientific">Gymnopus androsaceus JB14</name>
    <dbReference type="NCBI Taxonomy" id="1447944"/>
    <lineage>
        <taxon>Eukaryota</taxon>
        <taxon>Fungi</taxon>
        <taxon>Dikarya</taxon>
        <taxon>Basidiomycota</taxon>
        <taxon>Agaricomycotina</taxon>
        <taxon>Agaricomycetes</taxon>
        <taxon>Agaricomycetidae</taxon>
        <taxon>Agaricales</taxon>
        <taxon>Marasmiineae</taxon>
        <taxon>Omphalotaceae</taxon>
        <taxon>Gymnopus</taxon>
    </lineage>
</organism>
<dbReference type="OrthoDB" id="10071381at2759"/>
<keyword evidence="3" id="KW-0539">Nucleus</keyword>
<reference evidence="7" key="1">
    <citation type="journal article" date="2019" name="Environ. Microbiol.">
        <title>Fungal ecological strategies reflected in gene transcription - a case study of two litter decomposers.</title>
        <authorList>
            <person name="Barbi F."/>
            <person name="Kohler A."/>
            <person name="Barry K."/>
            <person name="Baskaran P."/>
            <person name="Daum C."/>
            <person name="Fauchery L."/>
            <person name="Ihrmark K."/>
            <person name="Kuo A."/>
            <person name="LaButti K."/>
            <person name="Lipzen A."/>
            <person name="Morin E."/>
            <person name="Grigoriev I.V."/>
            <person name="Henrissat B."/>
            <person name="Lindahl B."/>
            <person name="Martin F."/>
        </authorList>
    </citation>
    <scope>NUCLEOTIDE SEQUENCE</scope>
    <source>
        <strain evidence="7">JB14</strain>
    </source>
</reference>
<dbReference type="InterPro" id="IPR023093">
    <property type="entry name" value="ScpA-like_C"/>
</dbReference>
<dbReference type="GO" id="GO:0007064">
    <property type="term" value="P:mitotic sister chromatid cohesion"/>
    <property type="evidence" value="ECO:0007669"/>
    <property type="project" value="TreeGrafter"/>
</dbReference>
<evidence type="ECO:0008006" key="9">
    <source>
        <dbReference type="Google" id="ProtNLM"/>
    </source>
</evidence>
<feature type="region of interest" description="Disordered" evidence="4">
    <location>
        <begin position="271"/>
        <end position="306"/>
    </location>
</feature>
<evidence type="ECO:0000256" key="2">
    <source>
        <dbReference type="ARBA" id="ARBA00009870"/>
    </source>
</evidence>
<feature type="region of interest" description="Disordered" evidence="4">
    <location>
        <begin position="637"/>
        <end position="665"/>
    </location>
</feature>
<dbReference type="EMBL" id="ML769383">
    <property type="protein sequence ID" value="KAE9411175.1"/>
    <property type="molecule type" value="Genomic_DNA"/>
</dbReference>
<dbReference type="InterPro" id="IPR036390">
    <property type="entry name" value="WH_DNA-bd_sf"/>
</dbReference>
<dbReference type="InterPro" id="IPR006910">
    <property type="entry name" value="Rad21_Rec8_N"/>
</dbReference>
<evidence type="ECO:0000313" key="8">
    <source>
        <dbReference type="Proteomes" id="UP000799118"/>
    </source>
</evidence>
<dbReference type="AlphaFoldDB" id="A0A6A4ITH2"/>
<gene>
    <name evidence="7" type="ORF">BT96DRAFT_845745</name>
</gene>
<accession>A0A6A4ITH2</accession>
<dbReference type="InterPro" id="IPR006909">
    <property type="entry name" value="Rad21/Rec8_C_eu"/>
</dbReference>
<dbReference type="Pfam" id="PF04825">
    <property type="entry name" value="Rad21_Rec8_N"/>
    <property type="match status" value="1"/>
</dbReference>
<feature type="domain" description="Rad21/Rec8-like protein C-terminal eukaryotic" evidence="5">
    <location>
        <begin position="576"/>
        <end position="628"/>
    </location>
</feature>